<dbReference type="SUPFAM" id="SSF51735">
    <property type="entry name" value="NAD(P)-binding Rossmann-fold domains"/>
    <property type="match status" value="1"/>
</dbReference>
<dbReference type="GO" id="GO:0004345">
    <property type="term" value="F:glucose-6-phosphate dehydrogenase activity"/>
    <property type="evidence" value="ECO:0007669"/>
    <property type="project" value="UniProtKB-UniRule"/>
</dbReference>
<feature type="binding site" evidence="7">
    <location>
        <position position="224"/>
    </location>
    <ligand>
        <name>substrate</name>
    </ligand>
</feature>
<gene>
    <name evidence="7" type="primary">zwf</name>
    <name evidence="10" type="ORF">A2672_02570</name>
</gene>
<comment type="caution">
    <text evidence="7">Lacks conserved residue(s) required for the propagation of feature annotation.</text>
</comment>
<dbReference type="InterPro" id="IPR001282">
    <property type="entry name" value="G6P_DH"/>
</dbReference>
<dbReference type="PANTHER" id="PTHR23429">
    <property type="entry name" value="GLUCOSE-6-PHOSPHATE 1-DEHYDROGENASE G6PD"/>
    <property type="match status" value="1"/>
</dbReference>
<dbReference type="UniPathway" id="UPA00115">
    <property type="reaction ID" value="UER00408"/>
</dbReference>
<dbReference type="InterPro" id="IPR036291">
    <property type="entry name" value="NAD(P)-bd_dom_sf"/>
</dbReference>
<comment type="similarity">
    <text evidence="2 7">Belongs to the glucose-6-phosphate dehydrogenase family.</text>
</comment>
<dbReference type="PRINTS" id="PR00079">
    <property type="entry name" value="G6PDHDRGNASE"/>
</dbReference>
<dbReference type="NCBIfam" id="TIGR00871">
    <property type="entry name" value="zwf"/>
    <property type="match status" value="1"/>
</dbReference>
<keyword evidence="6 7" id="KW-0119">Carbohydrate metabolism</keyword>
<dbReference type="AlphaFoldDB" id="A0A1G2QZE4"/>
<dbReference type="EC" id="1.1.1.49" evidence="7"/>
<reference evidence="10 11" key="1">
    <citation type="journal article" date="2016" name="Nat. Commun.">
        <title>Thousands of microbial genomes shed light on interconnected biogeochemical processes in an aquifer system.</title>
        <authorList>
            <person name="Anantharaman K."/>
            <person name="Brown C.T."/>
            <person name="Hug L.A."/>
            <person name="Sharon I."/>
            <person name="Castelle C.J."/>
            <person name="Probst A.J."/>
            <person name="Thomas B.C."/>
            <person name="Singh A."/>
            <person name="Wilkins M.J."/>
            <person name="Karaoz U."/>
            <person name="Brodie E.L."/>
            <person name="Williams K.H."/>
            <person name="Hubbard S.S."/>
            <person name="Banfield J.F."/>
        </authorList>
    </citation>
    <scope>NUCLEOTIDE SEQUENCE [LARGE SCALE GENOMIC DNA]</scope>
</reference>
<keyword evidence="4 7" id="KW-0521">NADP</keyword>
<evidence type="ECO:0000256" key="3">
    <source>
        <dbReference type="ARBA" id="ARBA00022526"/>
    </source>
</evidence>
<name>A0A1G2QZE4_9BACT</name>
<organism evidence="10 11">
    <name type="scientific">Candidatus Wildermuthbacteria bacterium RIFCSPHIGHO2_01_FULL_49_22b</name>
    <dbReference type="NCBI Taxonomy" id="1802448"/>
    <lineage>
        <taxon>Bacteria</taxon>
        <taxon>Candidatus Wildermuthiibacteriota</taxon>
    </lineage>
</organism>
<sequence>MNTKDTLPTVFVILGATGDLMRRKLVPALFHLYEEGNLSSLFQVVGFSKDSLSTEQFQQLVREMAEVKVRNSLENIQSFSRFFVYQQGVFEEKEGYRNLAEFLGMKDNEWKICSNKLFYIAASPQRYHIILRNLAVSGLTKPCSPQEGWTRIIVEKPFGKDLKTAQELDQLLGKLFREEQIYRVDHYLGKETVQNILAFRFSNSFLQDSWNARGIEGMSIRLFEKEGVGERGAFYDGIGALRDVGQNHVLQLLALFCMEVPGAFDGDSLRRERVKVFKALPAMKSKEISKFTRRAQYQGYTREKNVDPHSQTETYFRLQTSLDNDAWKGVPIILESGKGMKENLVEVEVVFRHPTPCLCPSGENKHYRNILHYYIQPQEGIEMSLWVKKPGPEMIIEERAFLFDYKQAFQGEEFADPYERLLLNIIQGDQTLFVSTEEIMASWKFVDAVLRGWDKTGVPLVQYPRGASVIET</sequence>
<feature type="binding site" evidence="7">
    <location>
        <position position="190"/>
    </location>
    <ligand>
        <name>substrate</name>
    </ligand>
</feature>
<dbReference type="InterPro" id="IPR019796">
    <property type="entry name" value="G6P_DH_AS"/>
</dbReference>
<dbReference type="Pfam" id="PF00479">
    <property type="entry name" value="G6PD_N"/>
    <property type="match status" value="1"/>
</dbReference>
<dbReference type="PIRSF" id="PIRSF000110">
    <property type="entry name" value="G6PD"/>
    <property type="match status" value="1"/>
</dbReference>
<dbReference type="PROSITE" id="PS00069">
    <property type="entry name" value="G6P_DEHYDROGENASE"/>
    <property type="match status" value="1"/>
</dbReference>
<feature type="binding site" evidence="7">
    <location>
        <position position="156"/>
    </location>
    <ligand>
        <name>NADP(+)</name>
        <dbReference type="ChEBI" id="CHEBI:58349"/>
    </ligand>
</feature>
<evidence type="ECO:0000256" key="6">
    <source>
        <dbReference type="ARBA" id="ARBA00023277"/>
    </source>
</evidence>
<evidence type="ECO:0000259" key="8">
    <source>
        <dbReference type="Pfam" id="PF00479"/>
    </source>
</evidence>
<dbReference type="GO" id="GO:0005829">
    <property type="term" value="C:cytosol"/>
    <property type="evidence" value="ECO:0007669"/>
    <property type="project" value="TreeGrafter"/>
</dbReference>
<dbReference type="InterPro" id="IPR022674">
    <property type="entry name" value="G6P_DH_NAD-bd"/>
</dbReference>
<dbReference type="EMBL" id="MHTT01000010">
    <property type="protein sequence ID" value="OHA65827.1"/>
    <property type="molecule type" value="Genomic_DNA"/>
</dbReference>
<evidence type="ECO:0000256" key="7">
    <source>
        <dbReference type="HAMAP-Rule" id="MF_00966"/>
    </source>
</evidence>
<accession>A0A1G2QZE4</accession>
<comment type="catalytic activity">
    <reaction evidence="7">
        <text>D-glucose 6-phosphate + NADP(+) = 6-phospho-D-glucono-1,5-lactone + NADPH + H(+)</text>
        <dbReference type="Rhea" id="RHEA:15841"/>
        <dbReference type="ChEBI" id="CHEBI:15378"/>
        <dbReference type="ChEBI" id="CHEBI:57783"/>
        <dbReference type="ChEBI" id="CHEBI:57955"/>
        <dbReference type="ChEBI" id="CHEBI:58349"/>
        <dbReference type="ChEBI" id="CHEBI:61548"/>
        <dbReference type="EC" id="1.1.1.49"/>
    </reaction>
</comment>
<protein>
    <recommendedName>
        <fullName evidence="7">Glucose-6-phosphate 1-dehydrogenase</fullName>
        <shortName evidence="7">G6PD</shortName>
        <ecNumber evidence="7">1.1.1.49</ecNumber>
    </recommendedName>
</protein>
<feature type="domain" description="Glucose-6-phosphate dehydrogenase C-terminal" evidence="9">
    <location>
        <begin position="197"/>
        <end position="467"/>
    </location>
</feature>
<proteinExistence type="inferred from homology"/>
<feature type="domain" description="Glucose-6-phosphate dehydrogenase NAD-binding" evidence="8">
    <location>
        <begin position="12"/>
        <end position="195"/>
    </location>
</feature>
<comment type="caution">
    <text evidence="10">The sequence shown here is derived from an EMBL/GenBank/DDBJ whole genome shotgun (WGS) entry which is preliminary data.</text>
</comment>
<dbReference type="GO" id="GO:0009051">
    <property type="term" value="P:pentose-phosphate shunt, oxidative branch"/>
    <property type="evidence" value="ECO:0007669"/>
    <property type="project" value="TreeGrafter"/>
</dbReference>
<evidence type="ECO:0000313" key="10">
    <source>
        <dbReference type="EMBL" id="OHA65827.1"/>
    </source>
</evidence>
<dbReference type="Proteomes" id="UP000178065">
    <property type="component" value="Unassembled WGS sequence"/>
</dbReference>
<evidence type="ECO:0000256" key="2">
    <source>
        <dbReference type="ARBA" id="ARBA00009975"/>
    </source>
</evidence>
<evidence type="ECO:0000259" key="9">
    <source>
        <dbReference type="Pfam" id="PF02781"/>
    </source>
</evidence>
<feature type="binding site" evidence="7">
    <location>
        <position position="338"/>
    </location>
    <ligand>
        <name>substrate</name>
    </ligand>
</feature>
<dbReference type="Gene3D" id="3.30.360.10">
    <property type="entry name" value="Dihydrodipicolinate Reductase, domain 2"/>
    <property type="match status" value="1"/>
</dbReference>
<evidence type="ECO:0000256" key="1">
    <source>
        <dbReference type="ARBA" id="ARBA00004937"/>
    </source>
</evidence>
<feature type="binding site" evidence="7">
    <location>
        <position position="243"/>
    </location>
    <ligand>
        <name>substrate</name>
    </ligand>
</feature>
<dbReference type="HAMAP" id="MF_00966">
    <property type="entry name" value="G6PD"/>
    <property type="match status" value="1"/>
</dbReference>
<dbReference type="GO" id="GO:0006006">
    <property type="term" value="P:glucose metabolic process"/>
    <property type="evidence" value="ECO:0007669"/>
    <property type="project" value="UniProtKB-KW"/>
</dbReference>
<keyword evidence="3 7" id="KW-0313">Glucose metabolism</keyword>
<feature type="binding site" evidence="7">
    <location>
        <position position="186"/>
    </location>
    <ligand>
        <name>substrate</name>
    </ligand>
</feature>
<keyword evidence="5 7" id="KW-0560">Oxidoreductase</keyword>
<feature type="active site" description="Proton acceptor" evidence="7">
    <location>
        <position position="248"/>
    </location>
</feature>
<dbReference type="Pfam" id="PF02781">
    <property type="entry name" value="G6PD_C"/>
    <property type="match status" value="1"/>
</dbReference>
<evidence type="ECO:0000313" key="11">
    <source>
        <dbReference type="Proteomes" id="UP000178065"/>
    </source>
</evidence>
<evidence type="ECO:0000256" key="5">
    <source>
        <dbReference type="ARBA" id="ARBA00023002"/>
    </source>
</evidence>
<dbReference type="STRING" id="1802448.A2672_02570"/>
<dbReference type="PANTHER" id="PTHR23429:SF0">
    <property type="entry name" value="GLUCOSE-6-PHOSPHATE 1-DEHYDROGENASE"/>
    <property type="match status" value="1"/>
</dbReference>
<dbReference type="InterPro" id="IPR022675">
    <property type="entry name" value="G6P_DH_C"/>
</dbReference>
<comment type="function">
    <text evidence="7">Catalyzes the oxidation of glucose 6-phosphate to 6-phosphogluconolactone.</text>
</comment>
<comment type="pathway">
    <text evidence="1 7">Carbohydrate degradation; pentose phosphate pathway; D-ribulose 5-phosphate from D-glucose 6-phosphate (oxidative stage): step 1/3.</text>
</comment>
<evidence type="ECO:0000256" key="4">
    <source>
        <dbReference type="ARBA" id="ARBA00022857"/>
    </source>
</evidence>
<dbReference type="SUPFAM" id="SSF55347">
    <property type="entry name" value="Glyceraldehyde-3-phosphate dehydrogenase-like, C-terminal domain"/>
    <property type="match status" value="1"/>
</dbReference>
<dbReference type="GO" id="GO:0050661">
    <property type="term" value="F:NADP binding"/>
    <property type="evidence" value="ECO:0007669"/>
    <property type="project" value="UniProtKB-UniRule"/>
</dbReference>
<dbReference type="Gene3D" id="3.40.50.720">
    <property type="entry name" value="NAD(P)-binding Rossmann-like Domain"/>
    <property type="match status" value="1"/>
</dbReference>